<name>A0ABU1M192_9BURK</name>
<dbReference type="Proteomes" id="UP001264340">
    <property type="component" value="Unassembled WGS sequence"/>
</dbReference>
<evidence type="ECO:0000256" key="1">
    <source>
        <dbReference type="ARBA" id="ARBA00004141"/>
    </source>
</evidence>
<dbReference type="CDD" id="cd06180">
    <property type="entry name" value="MFS_YjiJ"/>
    <property type="match status" value="1"/>
</dbReference>
<feature type="transmembrane region" description="Helical" evidence="5">
    <location>
        <begin position="298"/>
        <end position="319"/>
    </location>
</feature>
<evidence type="ECO:0000259" key="6">
    <source>
        <dbReference type="PROSITE" id="PS50850"/>
    </source>
</evidence>
<reference evidence="7 8" key="1">
    <citation type="submission" date="2023-07" db="EMBL/GenBank/DDBJ databases">
        <title>Sorghum-associated microbial communities from plants grown in Nebraska, USA.</title>
        <authorList>
            <person name="Schachtman D."/>
        </authorList>
    </citation>
    <scope>NUCLEOTIDE SEQUENCE [LARGE SCALE GENOMIC DNA]</scope>
    <source>
        <strain evidence="7 8">DS1316</strain>
    </source>
</reference>
<feature type="transmembrane region" description="Helical" evidence="5">
    <location>
        <begin position="331"/>
        <end position="354"/>
    </location>
</feature>
<dbReference type="RefSeq" id="WP_310127083.1">
    <property type="nucleotide sequence ID" value="NZ_JAVDRI010000030.1"/>
</dbReference>
<evidence type="ECO:0000256" key="2">
    <source>
        <dbReference type="ARBA" id="ARBA00022692"/>
    </source>
</evidence>
<feature type="transmembrane region" description="Helical" evidence="5">
    <location>
        <begin position="360"/>
        <end position="381"/>
    </location>
</feature>
<evidence type="ECO:0000256" key="4">
    <source>
        <dbReference type="ARBA" id="ARBA00023136"/>
    </source>
</evidence>
<feature type="transmembrane region" description="Helical" evidence="5">
    <location>
        <begin position="80"/>
        <end position="98"/>
    </location>
</feature>
<keyword evidence="2 5" id="KW-0812">Transmembrane</keyword>
<dbReference type="InterPro" id="IPR036259">
    <property type="entry name" value="MFS_trans_sf"/>
</dbReference>
<comment type="subcellular location">
    <subcellularLocation>
        <location evidence="1">Membrane</location>
        <topology evidence="1">Multi-pass membrane protein</topology>
    </subcellularLocation>
</comment>
<dbReference type="PROSITE" id="PS50850">
    <property type="entry name" value="MFS"/>
    <property type="match status" value="1"/>
</dbReference>
<dbReference type="PANTHER" id="PTHR23537">
    <property type="match status" value="1"/>
</dbReference>
<gene>
    <name evidence="7" type="ORF">J2804_006229</name>
</gene>
<sequence>MNGIAARADGNVRHAIDAALIMAIGMGFGRFAFTAIYPHMVEEGLLSLHGGSLAASANYAGYLLGALLAVRARAHNAHRLCLWSMIGTGLCLALPSILSSTWTIVGVRGVAGVFSAFSMVAASVWLLEHRGQVHRAPLLYAGVGVGIAASAELLVLGTHAGLHSKGLWLLLCAASLIIGVVAMPGLMASTSTTPAPLTTRTSGGQKTVRPWSLVAIYGLAGLGYIVTATYLPLLVRSTLPNIDAAHVWAVFGLGAAPSCFLWHSIHARLGTRSALLTNLIIQAAGVVLPTVAPSATGYLLSALLVGGTFMGTVTIAMPAAQSVARQVRGNLMAIMTVIYGVGQIVGPIAANALYAQSHGFSSSLVAAAAALVVAAAMSALIL</sequence>
<feature type="transmembrane region" description="Helical" evidence="5">
    <location>
        <begin position="104"/>
        <end position="127"/>
    </location>
</feature>
<keyword evidence="8" id="KW-1185">Reference proteome</keyword>
<dbReference type="SUPFAM" id="SSF103473">
    <property type="entry name" value="MFS general substrate transporter"/>
    <property type="match status" value="1"/>
</dbReference>
<feature type="transmembrane region" description="Helical" evidence="5">
    <location>
        <begin position="245"/>
        <end position="262"/>
    </location>
</feature>
<keyword evidence="3 5" id="KW-1133">Transmembrane helix</keyword>
<dbReference type="Gene3D" id="1.20.1250.20">
    <property type="entry name" value="MFS general substrate transporter like domains"/>
    <property type="match status" value="2"/>
</dbReference>
<proteinExistence type="predicted"/>
<feature type="transmembrane region" description="Helical" evidence="5">
    <location>
        <begin position="211"/>
        <end position="233"/>
    </location>
</feature>
<evidence type="ECO:0000313" key="7">
    <source>
        <dbReference type="EMBL" id="MDR6412793.1"/>
    </source>
</evidence>
<keyword evidence="4 5" id="KW-0472">Membrane</keyword>
<feature type="transmembrane region" description="Helical" evidence="5">
    <location>
        <begin position="168"/>
        <end position="190"/>
    </location>
</feature>
<dbReference type="Pfam" id="PF06779">
    <property type="entry name" value="MFS_4"/>
    <property type="match status" value="1"/>
</dbReference>
<dbReference type="PANTHER" id="PTHR23537:SF1">
    <property type="entry name" value="SUGAR TRANSPORTER"/>
    <property type="match status" value="1"/>
</dbReference>
<feature type="domain" description="Major facilitator superfamily (MFS) profile" evidence="6">
    <location>
        <begin position="177"/>
        <end position="382"/>
    </location>
</feature>
<protein>
    <submittedName>
        <fullName evidence="7">MFS family permease</fullName>
    </submittedName>
</protein>
<comment type="caution">
    <text evidence="7">The sequence shown here is derived from an EMBL/GenBank/DDBJ whole genome shotgun (WGS) entry which is preliminary data.</text>
</comment>
<evidence type="ECO:0000256" key="5">
    <source>
        <dbReference type="SAM" id="Phobius"/>
    </source>
</evidence>
<dbReference type="InterPro" id="IPR010645">
    <property type="entry name" value="MFS_4"/>
</dbReference>
<evidence type="ECO:0000256" key="3">
    <source>
        <dbReference type="ARBA" id="ARBA00022989"/>
    </source>
</evidence>
<feature type="transmembrane region" description="Helical" evidence="5">
    <location>
        <begin position="46"/>
        <end position="68"/>
    </location>
</feature>
<dbReference type="InterPro" id="IPR001958">
    <property type="entry name" value="Tet-R_TetA/multi-R_MdtG-like"/>
</dbReference>
<feature type="transmembrane region" description="Helical" evidence="5">
    <location>
        <begin position="20"/>
        <end position="40"/>
    </location>
</feature>
<dbReference type="PRINTS" id="PR01035">
    <property type="entry name" value="TCRTETA"/>
</dbReference>
<accession>A0ABU1M192</accession>
<dbReference type="EMBL" id="JAVDRP010000024">
    <property type="protein sequence ID" value="MDR6412793.1"/>
    <property type="molecule type" value="Genomic_DNA"/>
</dbReference>
<organism evidence="7 8">
    <name type="scientific">Paraburkholderia terricola</name>
    <dbReference type="NCBI Taxonomy" id="169427"/>
    <lineage>
        <taxon>Bacteria</taxon>
        <taxon>Pseudomonadati</taxon>
        <taxon>Pseudomonadota</taxon>
        <taxon>Betaproteobacteria</taxon>
        <taxon>Burkholderiales</taxon>
        <taxon>Burkholderiaceae</taxon>
        <taxon>Paraburkholderia</taxon>
    </lineage>
</organism>
<feature type="transmembrane region" description="Helical" evidence="5">
    <location>
        <begin position="274"/>
        <end position="292"/>
    </location>
</feature>
<feature type="transmembrane region" description="Helical" evidence="5">
    <location>
        <begin position="139"/>
        <end position="162"/>
    </location>
</feature>
<dbReference type="InterPro" id="IPR020846">
    <property type="entry name" value="MFS_dom"/>
</dbReference>
<evidence type="ECO:0000313" key="8">
    <source>
        <dbReference type="Proteomes" id="UP001264340"/>
    </source>
</evidence>